<proteinExistence type="predicted"/>
<dbReference type="InterPro" id="IPR013486">
    <property type="entry name" value="SpoIID/LytB"/>
</dbReference>
<evidence type="ECO:0000259" key="2">
    <source>
        <dbReference type="Pfam" id="PF08486"/>
    </source>
</evidence>
<protein>
    <submittedName>
        <fullName evidence="3">SpoIID/LytB domain-containing protein</fullName>
    </submittedName>
</protein>
<dbReference type="Proteomes" id="UP001589890">
    <property type="component" value="Unassembled WGS sequence"/>
</dbReference>
<organism evidence="3 4">
    <name type="scientific">Kribbella deserti</name>
    <dbReference type="NCBI Taxonomy" id="1926257"/>
    <lineage>
        <taxon>Bacteria</taxon>
        <taxon>Bacillati</taxon>
        <taxon>Actinomycetota</taxon>
        <taxon>Actinomycetes</taxon>
        <taxon>Propionibacteriales</taxon>
        <taxon>Kribbellaceae</taxon>
        <taxon>Kribbella</taxon>
    </lineage>
</organism>
<dbReference type="RefSeq" id="WP_380051976.1">
    <property type="nucleotide sequence ID" value="NZ_JBHLTC010000032.1"/>
</dbReference>
<comment type="caution">
    <text evidence="3">The sequence shown here is derived from an EMBL/GenBank/DDBJ whole genome shotgun (WGS) entry which is preliminary data.</text>
</comment>
<dbReference type="InterPro" id="IPR013693">
    <property type="entry name" value="SpoIID/LytB_N"/>
</dbReference>
<sequence length="392" mass="42016">MSGSVALLLATTLVMPAAPVATPAAPASLAAGDLVIQGRGYGHGRGMSQYGAQGAALAGKSSTEIMNFYYPGTTRAQAGGTIRIHLTADTTDGLRVVAVNGLRARDLGDGTVWTLPRSSNITSWSIDPYGTSQTRLRYYWAPTRQWVVWNGRSIFKGMAQFEGPAVTALVLPSGRQVGYRGALRTADRNGSSLDTINVVPLESYLRGVVPREAITSWRREALQAQAVAARTYSAYHRRLRATRDYDLCDTVSCQVYGGYGAEVASTDAAIADTAGVIRVRNGVPVIAEFSASSGGQTAPGDQPYQVGKADPYDGHAGNPHNRWQVTVERATAERVFGVGTLRSIVVSSRNGYGEWGGRALRVQVTGSAGTRTFTGEQVRYRLRLRSSWFNFG</sequence>
<feature type="signal peptide" evidence="1">
    <location>
        <begin position="1"/>
        <end position="17"/>
    </location>
</feature>
<dbReference type="EMBL" id="JBHLTC010000032">
    <property type="protein sequence ID" value="MFC0627368.1"/>
    <property type="molecule type" value="Genomic_DNA"/>
</dbReference>
<keyword evidence="1" id="KW-0732">Signal</keyword>
<evidence type="ECO:0000313" key="4">
    <source>
        <dbReference type="Proteomes" id="UP001589890"/>
    </source>
</evidence>
<evidence type="ECO:0000256" key="1">
    <source>
        <dbReference type="SAM" id="SignalP"/>
    </source>
</evidence>
<accession>A0ABV6QRV5</accession>
<gene>
    <name evidence="3" type="ORF">ACFFGN_25055</name>
</gene>
<dbReference type="Pfam" id="PF08486">
    <property type="entry name" value="SpoIID"/>
    <property type="match status" value="1"/>
</dbReference>
<keyword evidence="4" id="KW-1185">Reference proteome</keyword>
<feature type="chain" id="PRO_5045416003" evidence="1">
    <location>
        <begin position="18"/>
        <end position="392"/>
    </location>
</feature>
<reference evidence="3 4" key="1">
    <citation type="submission" date="2024-09" db="EMBL/GenBank/DDBJ databases">
        <authorList>
            <person name="Sun Q."/>
            <person name="Mori K."/>
        </authorList>
    </citation>
    <scope>NUCLEOTIDE SEQUENCE [LARGE SCALE GENOMIC DNA]</scope>
    <source>
        <strain evidence="3 4">CGMCC 1.15906</strain>
    </source>
</reference>
<dbReference type="NCBIfam" id="TIGR02669">
    <property type="entry name" value="SpoIID_LytB"/>
    <property type="match status" value="1"/>
</dbReference>
<evidence type="ECO:0000313" key="3">
    <source>
        <dbReference type="EMBL" id="MFC0627368.1"/>
    </source>
</evidence>
<name>A0ABV6QRV5_9ACTN</name>
<feature type="domain" description="Sporulation stage II protein D amidase enhancer LytB N-terminal" evidence="2">
    <location>
        <begin position="191"/>
        <end position="277"/>
    </location>
</feature>